<comment type="similarity">
    <text evidence="5">Belongs to the Prp family.</text>
</comment>
<keyword evidence="3" id="KW-0378">Hydrolase</keyword>
<evidence type="ECO:0000256" key="5">
    <source>
        <dbReference type="ARBA" id="ARBA00044503"/>
    </source>
</evidence>
<dbReference type="RefSeq" id="WP_038089624.1">
    <property type="nucleotide sequence ID" value="NZ_JMIR01000019.1"/>
</dbReference>
<gene>
    <name evidence="7" type="ORF">EL26_13995</name>
</gene>
<evidence type="ECO:0000256" key="2">
    <source>
        <dbReference type="ARBA" id="ARBA00022670"/>
    </source>
</evidence>
<reference evidence="7 8" key="1">
    <citation type="journal article" date="2013" name="Int. J. Syst. Evol. Microbiol.">
        <title>Tumebacillus flagellatus sp. nov., an alpha-amylase/pullulanase-producing bacterium isolated from cassava wastewater.</title>
        <authorList>
            <person name="Wang Q."/>
            <person name="Xie N."/>
            <person name="Qin Y."/>
            <person name="Shen N."/>
            <person name="Zhu J."/>
            <person name="Mi H."/>
            <person name="Huang R."/>
        </authorList>
    </citation>
    <scope>NUCLEOTIDE SEQUENCE [LARGE SCALE GENOMIC DNA]</scope>
    <source>
        <strain evidence="7 8">GST4</strain>
    </source>
</reference>
<comment type="caution">
    <text evidence="7">The sequence shown here is derived from an EMBL/GenBank/DDBJ whole genome shotgun (WGS) entry which is preliminary data.</text>
</comment>
<accession>A0A074LNL4</accession>
<dbReference type="GO" id="GO:0006508">
    <property type="term" value="P:proteolysis"/>
    <property type="evidence" value="ECO:0007669"/>
    <property type="project" value="UniProtKB-KW"/>
</dbReference>
<dbReference type="CDD" id="cd16332">
    <property type="entry name" value="Prp-like"/>
    <property type="match status" value="1"/>
</dbReference>
<dbReference type="InterPro" id="IPR007422">
    <property type="entry name" value="Peptidase_Prp"/>
</dbReference>
<organism evidence="7 8">
    <name type="scientific">Tumebacillus flagellatus</name>
    <dbReference type="NCBI Taxonomy" id="1157490"/>
    <lineage>
        <taxon>Bacteria</taxon>
        <taxon>Bacillati</taxon>
        <taxon>Bacillota</taxon>
        <taxon>Bacilli</taxon>
        <taxon>Bacillales</taxon>
        <taxon>Alicyclobacillaceae</taxon>
        <taxon>Tumebacillus</taxon>
    </lineage>
</organism>
<evidence type="ECO:0000256" key="6">
    <source>
        <dbReference type="ARBA" id="ARBA00044538"/>
    </source>
</evidence>
<dbReference type="AlphaFoldDB" id="A0A074LNL4"/>
<proteinExistence type="inferred from homology"/>
<dbReference type="PANTHER" id="PTHR39178:SF1">
    <property type="entry name" value="RIBOSOMAL-PROCESSING CYSTEINE PROTEASE PRP"/>
    <property type="match status" value="1"/>
</dbReference>
<keyword evidence="8" id="KW-1185">Reference proteome</keyword>
<evidence type="ECO:0000313" key="8">
    <source>
        <dbReference type="Proteomes" id="UP000027931"/>
    </source>
</evidence>
<dbReference type="InterPro" id="IPR036764">
    <property type="entry name" value="Peptidase_Prp_sf"/>
</dbReference>
<dbReference type="GO" id="GO:0042254">
    <property type="term" value="P:ribosome biogenesis"/>
    <property type="evidence" value="ECO:0007669"/>
    <property type="project" value="UniProtKB-KW"/>
</dbReference>
<dbReference type="EMBL" id="JMIR01000019">
    <property type="protein sequence ID" value="KEO82674.1"/>
    <property type="molecule type" value="Genomic_DNA"/>
</dbReference>
<dbReference type="OrthoDB" id="48998at2"/>
<dbReference type="PANTHER" id="PTHR39178">
    <property type="entry name" value="HYPOTHETICAL RIBOSOME-ASSOCIATED PROTEIN"/>
    <property type="match status" value="1"/>
</dbReference>
<dbReference type="STRING" id="1157490.EL26_13995"/>
<dbReference type="GO" id="GO:0008234">
    <property type="term" value="F:cysteine-type peptidase activity"/>
    <property type="evidence" value="ECO:0007669"/>
    <property type="project" value="UniProtKB-KW"/>
</dbReference>
<dbReference type="Proteomes" id="UP000027931">
    <property type="component" value="Unassembled WGS sequence"/>
</dbReference>
<keyword evidence="2" id="KW-0645">Protease</keyword>
<keyword evidence="1" id="KW-0690">Ribosome biogenesis</keyword>
<evidence type="ECO:0000313" key="7">
    <source>
        <dbReference type="EMBL" id="KEO82674.1"/>
    </source>
</evidence>
<dbReference type="SUPFAM" id="SSF118010">
    <property type="entry name" value="TM1457-like"/>
    <property type="match status" value="1"/>
</dbReference>
<evidence type="ECO:0000256" key="3">
    <source>
        <dbReference type="ARBA" id="ARBA00022801"/>
    </source>
</evidence>
<keyword evidence="4" id="KW-0788">Thiol protease</keyword>
<dbReference type="Gene3D" id="3.30.70.1490">
    <property type="entry name" value="Cysteine protease Prp"/>
    <property type="match status" value="1"/>
</dbReference>
<dbReference type="eggNOG" id="COG2868">
    <property type="taxonomic scope" value="Bacteria"/>
</dbReference>
<dbReference type="Pfam" id="PF04327">
    <property type="entry name" value="Peptidase_Prp"/>
    <property type="match status" value="1"/>
</dbReference>
<evidence type="ECO:0000256" key="4">
    <source>
        <dbReference type="ARBA" id="ARBA00022807"/>
    </source>
</evidence>
<name>A0A074LNL4_9BACL</name>
<evidence type="ECO:0000256" key="1">
    <source>
        <dbReference type="ARBA" id="ARBA00022517"/>
    </source>
</evidence>
<sequence length="112" mass="12190">MIRSIIWRDKQGRVGRFSVQGHADAAEYGQDIVCAAVSMLVINTVNSAEQLLGVILATDDTTAPGDVKCSIPVLADQTADDKLQLLLEAMVLGLNSVREEYPDFVKVNMKNL</sequence>
<protein>
    <recommendedName>
        <fullName evidence="6">Ribosomal processing cysteine protease Prp</fullName>
    </recommendedName>
</protein>